<dbReference type="Pfam" id="PF25596">
    <property type="entry name" value="CPSase_L_D1"/>
    <property type="match status" value="2"/>
</dbReference>
<feature type="binding site" evidence="14">
    <location>
        <position position="849"/>
    </location>
    <ligand>
        <name>Mg(2+)</name>
        <dbReference type="ChEBI" id="CHEBI:18420"/>
        <label>4</label>
    </ligand>
</feature>
<feature type="region of interest" description="Allosteric domain" evidence="14">
    <location>
        <begin position="958"/>
        <end position="1111"/>
    </location>
</feature>
<dbReference type="InterPro" id="IPR058047">
    <property type="entry name" value="CPSase_preATP-grasp"/>
</dbReference>
<evidence type="ECO:0000256" key="2">
    <source>
        <dbReference type="ARBA" id="ARBA00009799"/>
    </source>
</evidence>
<keyword evidence="11 14" id="KW-0665">Pyrimidine biosynthesis</keyword>
<dbReference type="Pfam" id="PF02786">
    <property type="entry name" value="CPSase_L_D2"/>
    <property type="match status" value="2"/>
</dbReference>
<feature type="binding site" evidence="14">
    <location>
        <position position="762"/>
    </location>
    <ligand>
        <name>ATP</name>
        <dbReference type="ChEBI" id="CHEBI:30616"/>
        <label>2</label>
    </ligand>
</feature>
<dbReference type="EC" id="6.3.4.16" evidence="14"/>
<evidence type="ECO:0000256" key="14">
    <source>
        <dbReference type="HAMAP-Rule" id="MF_01210"/>
    </source>
</evidence>
<keyword evidence="3 14" id="KW-0055">Arginine biosynthesis</keyword>
<feature type="binding site" evidence="14">
    <location>
        <position position="847"/>
    </location>
    <ligand>
        <name>Mg(2+)</name>
        <dbReference type="ChEBI" id="CHEBI:18420"/>
        <label>4</label>
    </ligand>
</feature>
<feature type="binding site" evidence="14">
    <location>
        <position position="835"/>
    </location>
    <ligand>
        <name>Mg(2+)</name>
        <dbReference type="ChEBI" id="CHEBI:18420"/>
        <label>3</label>
    </ligand>
</feature>
<evidence type="ECO:0000256" key="12">
    <source>
        <dbReference type="ARBA" id="ARBA00023211"/>
    </source>
</evidence>
<feature type="binding site" evidence="14">
    <location>
        <position position="767"/>
    </location>
    <ligand>
        <name>ATP</name>
        <dbReference type="ChEBI" id="CHEBI:30616"/>
        <label>2</label>
    </ligand>
</feature>
<keyword evidence="7 14" id="KW-0677">Repeat</keyword>
<dbReference type="InterPro" id="IPR013815">
    <property type="entry name" value="ATP_grasp_subdomain_1"/>
</dbReference>
<dbReference type="CDD" id="cd01424">
    <property type="entry name" value="MGS_CPS_II"/>
    <property type="match status" value="1"/>
</dbReference>
<comment type="subunit">
    <text evidence="14">Composed of two chains; the small (or glutamine) chain promotes the hydrolysis of glutamine to ammonia, which is used by the large (or ammonia) chain to synthesize carbamoyl phosphate. Tetramer of heterodimers (alpha,beta)4.</text>
</comment>
<dbReference type="PROSITE" id="PS50975">
    <property type="entry name" value="ATP_GRASP"/>
    <property type="match status" value="2"/>
</dbReference>
<dbReference type="SUPFAM" id="SSF52440">
    <property type="entry name" value="PreATP-grasp domain"/>
    <property type="match status" value="2"/>
</dbReference>
<dbReference type="PROSITE" id="PS00866">
    <property type="entry name" value="CPSASE_1"/>
    <property type="match status" value="2"/>
</dbReference>
<keyword evidence="10" id="KW-0460">Magnesium</keyword>
<dbReference type="RefSeq" id="WP_344734672.1">
    <property type="nucleotide sequence ID" value="NZ_BAAAZH010000028.1"/>
</dbReference>
<dbReference type="Gene3D" id="3.40.50.20">
    <property type="match status" value="2"/>
</dbReference>
<feature type="binding site" evidence="14">
    <location>
        <position position="285"/>
    </location>
    <ligand>
        <name>ATP</name>
        <dbReference type="ChEBI" id="CHEBI:30616"/>
        <label>1</label>
    </ligand>
</feature>
<comment type="caution">
    <text evidence="17">The sequence shown here is derived from an EMBL/GenBank/DDBJ whole genome shotgun (WGS) entry which is preliminary data.</text>
</comment>
<feature type="binding site" evidence="14">
    <location>
        <position position="243"/>
    </location>
    <ligand>
        <name>ATP</name>
        <dbReference type="ChEBI" id="CHEBI:30616"/>
        <label>1</label>
    </ligand>
</feature>
<evidence type="ECO:0000313" key="18">
    <source>
        <dbReference type="Proteomes" id="UP001501495"/>
    </source>
</evidence>
<feature type="binding site" evidence="14">
    <location>
        <position position="760"/>
    </location>
    <ligand>
        <name>ATP</name>
        <dbReference type="ChEBI" id="CHEBI:30616"/>
        <label>2</label>
    </ligand>
</feature>
<comment type="catalytic activity">
    <reaction evidence="14">
        <text>hydrogencarbonate + L-glutamine + 2 ATP + H2O = carbamoyl phosphate + L-glutamate + 2 ADP + phosphate + 2 H(+)</text>
        <dbReference type="Rhea" id="RHEA:18633"/>
        <dbReference type="ChEBI" id="CHEBI:15377"/>
        <dbReference type="ChEBI" id="CHEBI:15378"/>
        <dbReference type="ChEBI" id="CHEBI:17544"/>
        <dbReference type="ChEBI" id="CHEBI:29985"/>
        <dbReference type="ChEBI" id="CHEBI:30616"/>
        <dbReference type="ChEBI" id="CHEBI:43474"/>
        <dbReference type="ChEBI" id="CHEBI:58228"/>
        <dbReference type="ChEBI" id="CHEBI:58359"/>
        <dbReference type="ChEBI" id="CHEBI:456216"/>
        <dbReference type="EC" id="6.3.5.5"/>
    </reaction>
</comment>
<feature type="domain" description="MGS-like" evidence="16">
    <location>
        <begin position="958"/>
        <end position="1110"/>
    </location>
</feature>
<feature type="domain" description="ATP-grasp" evidence="15">
    <location>
        <begin position="133"/>
        <end position="328"/>
    </location>
</feature>
<feature type="binding site" evidence="14">
    <location>
        <position position="208"/>
    </location>
    <ligand>
        <name>ATP</name>
        <dbReference type="ChEBI" id="CHEBI:30616"/>
        <label>1</label>
    </ligand>
</feature>
<comment type="pathway">
    <text evidence="14">Pyrimidine metabolism; UMP biosynthesis via de novo pathway; (S)-dihydroorotate from bicarbonate: step 1/3.</text>
</comment>
<feature type="binding site" evidence="14">
    <location>
        <position position="241"/>
    </location>
    <ligand>
        <name>ATP</name>
        <dbReference type="ChEBI" id="CHEBI:30616"/>
        <label>1</label>
    </ligand>
</feature>
<dbReference type="InterPro" id="IPR036914">
    <property type="entry name" value="MGS-like_dom_sf"/>
</dbReference>
<feature type="binding site" evidence="14">
    <location>
        <position position="169"/>
    </location>
    <ligand>
        <name>ATP</name>
        <dbReference type="ChEBI" id="CHEBI:30616"/>
        <label>1</label>
    </ligand>
</feature>
<dbReference type="SUPFAM" id="SSF52335">
    <property type="entry name" value="Methylglyoxal synthase-like"/>
    <property type="match status" value="1"/>
</dbReference>
<feature type="binding site" evidence="14">
    <location>
        <position position="242"/>
    </location>
    <ligand>
        <name>ATP</name>
        <dbReference type="ChEBI" id="CHEBI:30616"/>
        <label>1</label>
    </ligand>
</feature>
<evidence type="ECO:0000256" key="11">
    <source>
        <dbReference type="ARBA" id="ARBA00022975"/>
    </source>
</evidence>
<feature type="binding site" evidence="14">
    <location>
        <position position="847"/>
    </location>
    <ligand>
        <name>Mn(2+)</name>
        <dbReference type="ChEBI" id="CHEBI:29035"/>
        <label>4</label>
    </ligand>
</feature>
<dbReference type="InterPro" id="IPR011761">
    <property type="entry name" value="ATP-grasp"/>
</dbReference>
<comment type="pathway">
    <text evidence="1 14">Amino-acid biosynthesis; L-arginine biosynthesis; carbamoyl phosphate from bicarbonate: step 1/1.</text>
</comment>
<dbReference type="Proteomes" id="UP001501495">
    <property type="component" value="Unassembled WGS sequence"/>
</dbReference>
<evidence type="ECO:0000256" key="1">
    <source>
        <dbReference type="ARBA" id="ARBA00005077"/>
    </source>
</evidence>
<keyword evidence="18" id="KW-1185">Reference proteome</keyword>
<dbReference type="EMBL" id="BAAAZH010000028">
    <property type="protein sequence ID" value="GAA4125535.1"/>
    <property type="molecule type" value="Genomic_DNA"/>
</dbReference>
<feature type="binding site" evidence="14">
    <location>
        <position position="285"/>
    </location>
    <ligand>
        <name>Mn(2+)</name>
        <dbReference type="ChEBI" id="CHEBI:29035"/>
        <label>1</label>
    </ligand>
</feature>
<dbReference type="Pfam" id="PF02142">
    <property type="entry name" value="MGS"/>
    <property type="match status" value="1"/>
</dbReference>
<dbReference type="PRINTS" id="PR00098">
    <property type="entry name" value="CPSASE"/>
</dbReference>
<proteinExistence type="inferred from homology"/>
<keyword evidence="12" id="KW-0464">Manganese</keyword>
<feature type="binding site" evidence="14">
    <location>
        <position position="285"/>
    </location>
    <ligand>
        <name>Mg(2+)</name>
        <dbReference type="ChEBI" id="CHEBI:18420"/>
        <label>1</label>
    </ligand>
</feature>
<name>A0ABP7XTT4_9ACTN</name>
<evidence type="ECO:0000256" key="6">
    <source>
        <dbReference type="ARBA" id="ARBA00022723"/>
    </source>
</evidence>
<keyword evidence="8 14" id="KW-0547">Nucleotide-binding</keyword>
<dbReference type="SMART" id="SM01096">
    <property type="entry name" value="CPSase_L_D3"/>
    <property type="match status" value="1"/>
</dbReference>
<feature type="binding site" evidence="14">
    <location>
        <position position="299"/>
    </location>
    <ligand>
        <name>Mn(2+)</name>
        <dbReference type="ChEBI" id="CHEBI:29035"/>
        <label>1</label>
    </ligand>
</feature>
<dbReference type="Gene3D" id="3.40.50.1380">
    <property type="entry name" value="Methylglyoxal synthase-like domain"/>
    <property type="match status" value="1"/>
</dbReference>
<feature type="binding site" evidence="14">
    <location>
        <position position="835"/>
    </location>
    <ligand>
        <name>Mn(2+)</name>
        <dbReference type="ChEBI" id="CHEBI:29035"/>
        <label>3</label>
    </ligand>
</feature>
<dbReference type="NCBIfam" id="NF003671">
    <property type="entry name" value="PRK05294.1"/>
    <property type="match status" value="1"/>
</dbReference>
<feature type="binding site" evidence="14">
    <location>
        <position position="847"/>
    </location>
    <ligand>
        <name>ATP</name>
        <dbReference type="ChEBI" id="CHEBI:30616"/>
        <label>2</label>
    </ligand>
</feature>
<dbReference type="PANTHER" id="PTHR11405:SF53">
    <property type="entry name" value="CARBAMOYL-PHOSPHATE SYNTHASE [AMMONIA], MITOCHONDRIAL"/>
    <property type="match status" value="1"/>
</dbReference>
<feature type="binding site" evidence="14">
    <location>
        <position position="301"/>
    </location>
    <ligand>
        <name>Mg(2+)</name>
        <dbReference type="ChEBI" id="CHEBI:18420"/>
        <label>2</label>
    </ligand>
</feature>
<dbReference type="SUPFAM" id="SSF48108">
    <property type="entry name" value="Carbamoyl phosphate synthetase, large subunit connection domain"/>
    <property type="match status" value="1"/>
</dbReference>
<keyword evidence="6" id="KW-0479">Metal-binding</keyword>
<comment type="cofactor">
    <cofactor evidence="14">
        <name>Mg(2+)</name>
        <dbReference type="ChEBI" id="CHEBI:18420"/>
    </cofactor>
    <cofactor evidence="14">
        <name>Mn(2+)</name>
        <dbReference type="ChEBI" id="CHEBI:29035"/>
    </cofactor>
    <text evidence="14">Binds 4 Mg(2+) or Mn(2+) ions per subunit.</text>
</comment>
<feature type="binding site" evidence="14">
    <location>
        <position position="847"/>
    </location>
    <ligand>
        <name>Mn(2+)</name>
        <dbReference type="ChEBI" id="CHEBI:29035"/>
        <label>3</label>
    </ligand>
</feature>
<dbReference type="NCBIfam" id="TIGR01369">
    <property type="entry name" value="CPSaseII_lrg"/>
    <property type="match status" value="1"/>
</dbReference>
<comment type="domain">
    <text evidence="14">The large subunit is composed of 2 ATP-grasp domains that are involved in binding the 2 ATP molecules needed for carbamoyl phosphate synthesis. The N-terminal ATP-grasp domain (referred to as the carboxyphosphate synthetic component) catalyzes the ATP-dependent phosphorylation of hydrogencarbonate to carboxyphosphate and the subsequent nucleophilic attack by ammonia to form a carbamate intermediate. The C-terminal ATP-grasp domain (referred to as the carbamoyl phosphate synthetic component) then catalyzes the phosphorylation of carbamate with the second ATP to form the end product carbamoyl phosphate. The reactive and unstable enzyme intermediates are sequentially channeled from one active site to the next through the interior of the protein over a distance of at least 96 A.</text>
</comment>
<feature type="region of interest" description="Carboxyphosphate synthetic domain" evidence="14">
    <location>
        <begin position="1"/>
        <end position="406"/>
    </location>
</feature>
<feature type="binding site" evidence="14">
    <location>
        <position position="175"/>
    </location>
    <ligand>
        <name>ATP</name>
        <dbReference type="ChEBI" id="CHEBI:30616"/>
        <label>1</label>
    </ligand>
</feature>
<evidence type="ECO:0000256" key="10">
    <source>
        <dbReference type="ARBA" id="ARBA00022842"/>
    </source>
</evidence>
<dbReference type="InterPro" id="IPR036897">
    <property type="entry name" value="CarbamoylP_synth_lsu_oligo_sf"/>
</dbReference>
<dbReference type="Gene3D" id="1.10.1030.10">
    <property type="entry name" value="Carbamoyl-phosphate synthetase, large subunit oligomerisation domain"/>
    <property type="match status" value="1"/>
</dbReference>
<dbReference type="PANTHER" id="PTHR11405">
    <property type="entry name" value="CARBAMOYLTRANSFERASE FAMILY MEMBER"/>
    <property type="match status" value="1"/>
</dbReference>
<dbReference type="InterPro" id="IPR011607">
    <property type="entry name" value="MGS-like_dom"/>
</dbReference>
<dbReference type="Gene3D" id="3.30.470.20">
    <property type="entry name" value="ATP-grasp fold, B domain"/>
    <property type="match status" value="2"/>
</dbReference>
<keyword evidence="4 14" id="KW-0436">Ligase</keyword>
<feature type="binding site" evidence="14">
    <location>
        <position position="299"/>
    </location>
    <ligand>
        <name>Mn(2+)</name>
        <dbReference type="ChEBI" id="CHEBI:29035"/>
        <label>2</label>
    </ligand>
</feature>
<dbReference type="PROSITE" id="PS51855">
    <property type="entry name" value="MGS"/>
    <property type="match status" value="1"/>
</dbReference>
<evidence type="ECO:0000256" key="13">
    <source>
        <dbReference type="ARBA" id="ARBA00047359"/>
    </source>
</evidence>
<feature type="binding site" evidence="14">
    <location>
        <position position="176"/>
    </location>
    <ligand>
        <name>ATP</name>
        <dbReference type="ChEBI" id="CHEBI:30616"/>
        <label>1</label>
    </ligand>
</feature>
<dbReference type="InterPro" id="IPR005483">
    <property type="entry name" value="CPSase_dom"/>
</dbReference>
<evidence type="ECO:0000259" key="16">
    <source>
        <dbReference type="PROSITE" id="PS51855"/>
    </source>
</evidence>
<feature type="binding site" evidence="14">
    <location>
        <position position="299"/>
    </location>
    <ligand>
        <name>Mg(2+)</name>
        <dbReference type="ChEBI" id="CHEBI:18420"/>
        <label>1</label>
    </ligand>
</feature>
<feature type="binding site" evidence="14">
    <location>
        <position position="129"/>
    </location>
    <ligand>
        <name>ATP</name>
        <dbReference type="ChEBI" id="CHEBI:30616"/>
        <label>1</label>
    </ligand>
</feature>
<dbReference type="InterPro" id="IPR033937">
    <property type="entry name" value="MGS_CPS_CarB"/>
</dbReference>
<evidence type="ECO:0000256" key="4">
    <source>
        <dbReference type="ARBA" id="ARBA00022598"/>
    </source>
</evidence>
<feature type="binding site" evidence="14">
    <location>
        <position position="847"/>
    </location>
    <ligand>
        <name>Mg(2+)</name>
        <dbReference type="ChEBI" id="CHEBI:18420"/>
        <label>3</label>
    </ligand>
</feature>
<comment type="function">
    <text evidence="14">Large subunit of the glutamine-dependent carbamoyl phosphate synthetase (CPSase). CPSase catalyzes the formation of carbamoyl phosphate from the ammonia moiety of glutamine, carbonate, and phosphate donated by ATP, constituting the first step of 2 biosynthetic pathways, one leading to arginine and/or urea and the other to pyrimidine nucleotides. The large subunit (synthetase) binds the substrates ammonia (free or transferred from glutamine from the small subunit), hydrogencarbonate and ATP and carries out an ATP-coupled ligase reaction, activating hydrogencarbonate by forming carboxy phosphate which reacts with ammonia to form carbamoyl phosphate.</text>
</comment>
<feature type="binding site" evidence="14">
    <location>
        <position position="792"/>
    </location>
    <ligand>
        <name>ATP</name>
        <dbReference type="ChEBI" id="CHEBI:30616"/>
        <label>2</label>
    </ligand>
</feature>
<evidence type="ECO:0000256" key="9">
    <source>
        <dbReference type="ARBA" id="ARBA00022840"/>
    </source>
</evidence>
<keyword evidence="5 14" id="KW-0028">Amino-acid biosynthesis</keyword>
<evidence type="ECO:0000256" key="3">
    <source>
        <dbReference type="ARBA" id="ARBA00022571"/>
    </source>
</evidence>
<feature type="binding site" evidence="14">
    <location>
        <position position="835"/>
    </location>
    <ligand>
        <name>ATP</name>
        <dbReference type="ChEBI" id="CHEBI:30616"/>
        <label>2</label>
    </ligand>
</feature>
<gene>
    <name evidence="14 17" type="primary">carB</name>
    <name evidence="17" type="ORF">GCM10022215_34090</name>
</gene>
<feature type="binding site" evidence="14">
    <location>
        <position position="301"/>
    </location>
    <ligand>
        <name>Mn(2+)</name>
        <dbReference type="ChEBI" id="CHEBI:29035"/>
        <label>2</label>
    </ligand>
</feature>
<dbReference type="PROSITE" id="PS51257">
    <property type="entry name" value="PROKAR_LIPOPROTEIN"/>
    <property type="match status" value="1"/>
</dbReference>
<dbReference type="InterPro" id="IPR006275">
    <property type="entry name" value="CPSase_lsu"/>
</dbReference>
<evidence type="ECO:0000313" key="17">
    <source>
        <dbReference type="EMBL" id="GAA4125535.1"/>
    </source>
</evidence>
<evidence type="ECO:0000259" key="15">
    <source>
        <dbReference type="PROSITE" id="PS50975"/>
    </source>
</evidence>
<sequence>MPKREDIKSVLVIGSGPIIIGQACEFDYSGTQACRVLKSEGLRVVLVNSNPATIMTDPEFADATYVEPITPEFVEKVIAKERPDALLPTLGGQTALNAAIALHERGILEKYGVEMIGANFEAIHRGENRELFNAIVAKVGGEVARSFVCHTIADCEKAVEELGFPVVVRPSFTMGGTGSGIAYDADDLQRIAGAGLAASPTTEVLIEESIIGWKEYELEVMRDRKDNVVIVCSIENLDPMGVHTGDSITVAPAMTLTDREYQHLRDLAIGIIREVGVDTGGCNIQYAVNPVDGRVIVIEMNPRVSRSSALASKATGFPIAKIAAKVAIGYTLDEIPNDITAGPHGSTPAAFEPTLDYVVVKVPRFAFEKFPGADPVLTTHMKSVGEAMAIGRNFTEALQKALRSLESKDAAFDWSHEVVELDKQALLTEIAKPHDGRLKKVMDALRAGATADEVFEATRIDPWYVDQLSLINEVAQELIAAPELTPELLRLAKRHGFSDVQLGRIRGTSPDVIRGVRHALGVRPVYKTVDTCAAEFAAATPYHYSSYDEETEVAPREREAVIILGSGPNRIGQGIEFDYSCVHASLALSEAGYETVMVNCNPETVSTDYDTSDRLYFEPLTLEDVLEIVHAEEQAGPVAGVICQLGGQTPLGLAQGLAANGVRIVGTSPDAIDLAEERGAFGRVLARAGLTAPKHGTATSFVEAREIAAEIGYPVLVRPSYVLGGRGMEIVYGEEALRSYLEKYVAAGLISPAAPVLVDRFLDDAVEIDVDALFDGEELFLGGVMEHIEEAGIHSGDSSCALPPITLGDREIDRIREATEAIARGVGVRGLLNIQFALSADILYVLEANPRASRTVPFVSKATATPLAKAAARVMLGESIAELRAAGVLPAEGDGGRLPADQPIAVKEAVMPFNRFRTPDGLQVDTVLGPEMKSTGEVMGFDRDFGTAFAKSQAAAFGHLPTSGKVFVSMANRDKRSMIFPVKALADMGFEILATQGTAEVLRRNGVAATVVRKHFEGPGPQGEKTTVQLILDGEIQLIVNTPYGAAGGGQVGQARLDGYEIRTAAVRANVPCITTVPGFGAAVQGIEAMLRGDVGVRSLQEWAEVVRAGR</sequence>
<dbReference type="PROSITE" id="PS00867">
    <property type="entry name" value="CPSASE_2"/>
    <property type="match status" value="2"/>
</dbReference>
<evidence type="ECO:0000256" key="5">
    <source>
        <dbReference type="ARBA" id="ARBA00022605"/>
    </source>
</evidence>
<dbReference type="InterPro" id="IPR005479">
    <property type="entry name" value="CPAse_ATP-bd"/>
</dbReference>
<dbReference type="SUPFAM" id="SSF56059">
    <property type="entry name" value="Glutathione synthetase ATP-binding domain-like"/>
    <property type="match status" value="2"/>
</dbReference>
<accession>A0ABP7XTT4</accession>
<feature type="binding site" evidence="14">
    <location>
        <position position="299"/>
    </location>
    <ligand>
        <name>ATP</name>
        <dbReference type="ChEBI" id="CHEBI:30616"/>
        <label>1</label>
    </ligand>
</feature>
<dbReference type="SMART" id="SM00851">
    <property type="entry name" value="MGS"/>
    <property type="match status" value="1"/>
</dbReference>
<feature type="domain" description="ATP-grasp" evidence="15">
    <location>
        <begin position="682"/>
        <end position="876"/>
    </location>
</feature>
<feature type="binding site" evidence="14">
    <location>
        <position position="795"/>
    </location>
    <ligand>
        <name>ATP</name>
        <dbReference type="ChEBI" id="CHEBI:30616"/>
        <label>2</label>
    </ligand>
</feature>
<dbReference type="HAMAP" id="MF_01210_B">
    <property type="entry name" value="CPSase_L_chain_B"/>
    <property type="match status" value="1"/>
</dbReference>
<feature type="binding site" evidence="14">
    <location>
        <position position="299"/>
    </location>
    <ligand>
        <name>Mg(2+)</name>
        <dbReference type="ChEBI" id="CHEBI:18420"/>
        <label>2</label>
    </ligand>
</feature>
<comment type="similarity">
    <text evidence="2 14">Belongs to the CarB family.</text>
</comment>
<dbReference type="NCBIfam" id="NF009455">
    <property type="entry name" value="PRK12815.1"/>
    <property type="match status" value="1"/>
</dbReference>
<evidence type="ECO:0000256" key="8">
    <source>
        <dbReference type="ARBA" id="ARBA00022741"/>
    </source>
</evidence>
<organism evidence="17 18">
    <name type="scientific">Nocardioides fonticola</name>
    <dbReference type="NCBI Taxonomy" id="450363"/>
    <lineage>
        <taxon>Bacteria</taxon>
        <taxon>Bacillati</taxon>
        <taxon>Actinomycetota</taxon>
        <taxon>Actinomycetes</taxon>
        <taxon>Propionibacteriales</taxon>
        <taxon>Nocardioidaceae</taxon>
        <taxon>Nocardioides</taxon>
    </lineage>
</organism>
<feature type="binding site" evidence="14">
    <location>
        <position position="794"/>
    </location>
    <ligand>
        <name>ATP</name>
        <dbReference type="ChEBI" id="CHEBI:30616"/>
        <label>2</label>
    </ligand>
</feature>
<dbReference type="InterPro" id="IPR016185">
    <property type="entry name" value="PreATP-grasp_dom_sf"/>
</dbReference>
<protein>
    <recommendedName>
        <fullName evidence="14">Carbamoyl phosphate synthase large chain</fullName>
        <ecNumber evidence="14">6.3.4.16</ecNumber>
        <ecNumber evidence="14">6.3.5.5</ecNumber>
    </recommendedName>
    <alternativeName>
        <fullName evidence="14">Carbamoyl phosphate synthetase ammonia chain</fullName>
    </alternativeName>
</protein>
<dbReference type="EC" id="6.3.5.5" evidence="14"/>
<dbReference type="InterPro" id="IPR005480">
    <property type="entry name" value="CPSase_lsu_oligo"/>
</dbReference>
<comment type="caution">
    <text evidence="14">Lacks conserved residue(s) required for the propagation of feature annotation.</text>
</comment>
<feature type="binding site" evidence="14">
    <location>
        <position position="718"/>
    </location>
    <ligand>
        <name>ATP</name>
        <dbReference type="ChEBI" id="CHEBI:30616"/>
        <label>2</label>
    </ligand>
</feature>
<evidence type="ECO:0000256" key="7">
    <source>
        <dbReference type="ARBA" id="ARBA00022737"/>
    </source>
</evidence>
<feature type="binding site" evidence="14">
    <location>
        <position position="793"/>
    </location>
    <ligand>
        <name>ATP</name>
        <dbReference type="ChEBI" id="CHEBI:30616"/>
        <label>2</label>
    </ligand>
</feature>
<keyword evidence="9 14" id="KW-0067">ATP-binding</keyword>
<feature type="binding site" evidence="14">
    <location>
        <position position="849"/>
    </location>
    <ligand>
        <name>Mn(2+)</name>
        <dbReference type="ChEBI" id="CHEBI:29035"/>
        <label>4</label>
    </ligand>
</feature>
<feature type="binding site" evidence="14">
    <location>
        <position position="210"/>
    </location>
    <ligand>
        <name>ATP</name>
        <dbReference type="ChEBI" id="CHEBI:30616"/>
        <label>1</label>
    </ligand>
</feature>
<feature type="binding site" evidence="14">
    <location>
        <position position="215"/>
    </location>
    <ligand>
        <name>ATP</name>
        <dbReference type="ChEBI" id="CHEBI:30616"/>
        <label>1</label>
    </ligand>
</feature>
<dbReference type="Gene3D" id="3.30.1490.20">
    <property type="entry name" value="ATP-grasp fold, A domain"/>
    <property type="match status" value="1"/>
</dbReference>
<dbReference type="Pfam" id="PF02787">
    <property type="entry name" value="CPSase_L_D3"/>
    <property type="match status" value="1"/>
</dbReference>
<comment type="catalytic activity">
    <reaction evidence="13 14">
        <text>hydrogencarbonate + NH4(+) + 2 ATP = carbamoyl phosphate + 2 ADP + phosphate + 2 H(+)</text>
        <dbReference type="Rhea" id="RHEA:18029"/>
        <dbReference type="ChEBI" id="CHEBI:15378"/>
        <dbReference type="ChEBI" id="CHEBI:17544"/>
        <dbReference type="ChEBI" id="CHEBI:28938"/>
        <dbReference type="ChEBI" id="CHEBI:30616"/>
        <dbReference type="ChEBI" id="CHEBI:43474"/>
        <dbReference type="ChEBI" id="CHEBI:58228"/>
        <dbReference type="ChEBI" id="CHEBI:456216"/>
        <dbReference type="EC" id="6.3.4.16"/>
    </reaction>
</comment>
<reference evidence="18" key="1">
    <citation type="journal article" date="2019" name="Int. J. Syst. Evol. Microbiol.">
        <title>The Global Catalogue of Microorganisms (GCM) 10K type strain sequencing project: providing services to taxonomists for standard genome sequencing and annotation.</title>
        <authorList>
            <consortium name="The Broad Institute Genomics Platform"/>
            <consortium name="The Broad Institute Genome Sequencing Center for Infectious Disease"/>
            <person name="Wu L."/>
            <person name="Ma J."/>
        </authorList>
    </citation>
    <scope>NUCLEOTIDE SEQUENCE [LARGE SCALE GENOMIC DNA]</scope>
    <source>
        <strain evidence="18">JCM 16703</strain>
    </source>
</reference>